<feature type="transmembrane region" description="Helical" evidence="6">
    <location>
        <begin position="51"/>
        <end position="71"/>
    </location>
</feature>
<gene>
    <name evidence="8" type="ORF">GCM10008943_21060</name>
</gene>
<evidence type="ECO:0000256" key="3">
    <source>
        <dbReference type="ARBA" id="ARBA00022692"/>
    </source>
</evidence>
<evidence type="ECO:0000256" key="5">
    <source>
        <dbReference type="ARBA" id="ARBA00023136"/>
    </source>
</evidence>
<protein>
    <recommendedName>
        <fullName evidence="7">EamA domain-containing protein</fullName>
    </recommendedName>
</protein>
<dbReference type="EMBL" id="BAAADE010000003">
    <property type="protein sequence ID" value="GAA0605281.1"/>
    <property type="molecule type" value="Genomic_DNA"/>
</dbReference>
<dbReference type="Proteomes" id="UP001424441">
    <property type="component" value="Unassembled WGS sequence"/>
</dbReference>
<feature type="transmembrane region" description="Helical" evidence="6">
    <location>
        <begin position="102"/>
        <end position="123"/>
    </location>
</feature>
<keyword evidence="5 6" id="KW-0472">Membrane</keyword>
<feature type="transmembrane region" description="Helical" evidence="6">
    <location>
        <begin position="77"/>
        <end position="95"/>
    </location>
</feature>
<feature type="domain" description="EamA" evidence="7">
    <location>
        <begin position="127"/>
        <end position="258"/>
    </location>
</feature>
<evidence type="ECO:0000313" key="9">
    <source>
        <dbReference type="Proteomes" id="UP001424441"/>
    </source>
</evidence>
<proteinExistence type="predicted"/>
<keyword evidence="9" id="KW-1185">Reference proteome</keyword>
<feature type="transmembrane region" description="Helical" evidence="6">
    <location>
        <begin position="186"/>
        <end position="204"/>
    </location>
</feature>
<sequence length="260" mass="27778">MVSIQLAAALSKPVMAQLGVFGTSLVRLSFAALILLIIVRPSFLRYDRSQWYAAFGLGVTMAIMTLCFFSAIETIPLGMAVAIEFLGPLLVATIYGSGRLRFICPLIAAFGVACLSASGDIWANDWKGMLFAFGAAFGWGGYIIFMKHAGQKFQGLEGLAVSMIFTALIALPLGAQELYSGFTPDIFLIAALLAILSPLVPYALEFFALRRMKTSSFGILLSLEPALGATIGFIILGQTLTFVQLTGIALVIIASIISTR</sequence>
<dbReference type="InterPro" id="IPR051258">
    <property type="entry name" value="Diverse_Substrate_Transporter"/>
</dbReference>
<dbReference type="InterPro" id="IPR037185">
    <property type="entry name" value="EmrE-like"/>
</dbReference>
<feature type="transmembrane region" description="Helical" evidence="6">
    <location>
        <begin position="129"/>
        <end position="146"/>
    </location>
</feature>
<keyword evidence="4 6" id="KW-1133">Transmembrane helix</keyword>
<evidence type="ECO:0000256" key="2">
    <source>
        <dbReference type="ARBA" id="ARBA00022475"/>
    </source>
</evidence>
<name>A0ABP3REJ7_9HYPH</name>
<evidence type="ECO:0000256" key="1">
    <source>
        <dbReference type="ARBA" id="ARBA00004651"/>
    </source>
</evidence>
<keyword evidence="2" id="KW-1003">Cell membrane</keyword>
<reference evidence="9" key="1">
    <citation type="journal article" date="2019" name="Int. J. Syst. Evol. Microbiol.">
        <title>The Global Catalogue of Microorganisms (GCM) 10K type strain sequencing project: providing services to taxonomists for standard genome sequencing and annotation.</title>
        <authorList>
            <consortium name="The Broad Institute Genomics Platform"/>
            <consortium name="The Broad Institute Genome Sequencing Center for Infectious Disease"/>
            <person name="Wu L."/>
            <person name="Ma J."/>
        </authorList>
    </citation>
    <scope>NUCLEOTIDE SEQUENCE [LARGE SCALE GENOMIC DNA]</scope>
    <source>
        <strain evidence="9">JCM 15115</strain>
    </source>
</reference>
<comment type="subcellular location">
    <subcellularLocation>
        <location evidence="1">Cell membrane</location>
        <topology evidence="1">Multi-pass membrane protein</topology>
    </subcellularLocation>
</comment>
<feature type="transmembrane region" description="Helical" evidence="6">
    <location>
        <begin position="216"/>
        <end position="236"/>
    </location>
</feature>
<evidence type="ECO:0000313" key="8">
    <source>
        <dbReference type="EMBL" id="GAA0605281.1"/>
    </source>
</evidence>
<dbReference type="SUPFAM" id="SSF103481">
    <property type="entry name" value="Multidrug resistance efflux transporter EmrE"/>
    <property type="match status" value="2"/>
</dbReference>
<dbReference type="PANTHER" id="PTHR42920:SF11">
    <property type="entry name" value="INNER MEMBRANE PROTEIN YTFF"/>
    <property type="match status" value="1"/>
</dbReference>
<feature type="transmembrane region" description="Helical" evidence="6">
    <location>
        <begin position="242"/>
        <end position="259"/>
    </location>
</feature>
<feature type="transmembrane region" description="Helical" evidence="6">
    <location>
        <begin position="158"/>
        <end position="174"/>
    </location>
</feature>
<organism evidence="8 9">
    <name type="scientific">Paenochrobactrum glaciei</name>
    <dbReference type="NCBI Taxonomy" id="486407"/>
    <lineage>
        <taxon>Bacteria</taxon>
        <taxon>Pseudomonadati</taxon>
        <taxon>Pseudomonadota</taxon>
        <taxon>Alphaproteobacteria</taxon>
        <taxon>Hyphomicrobiales</taxon>
        <taxon>Brucellaceae</taxon>
        <taxon>Paenochrobactrum</taxon>
    </lineage>
</organism>
<evidence type="ECO:0000259" key="7">
    <source>
        <dbReference type="Pfam" id="PF00892"/>
    </source>
</evidence>
<comment type="caution">
    <text evidence="8">The sequence shown here is derived from an EMBL/GenBank/DDBJ whole genome shotgun (WGS) entry which is preliminary data.</text>
</comment>
<dbReference type="InterPro" id="IPR000620">
    <property type="entry name" value="EamA_dom"/>
</dbReference>
<evidence type="ECO:0000256" key="6">
    <source>
        <dbReference type="SAM" id="Phobius"/>
    </source>
</evidence>
<accession>A0ABP3REJ7</accession>
<feature type="transmembrane region" description="Helical" evidence="6">
    <location>
        <begin position="20"/>
        <end position="39"/>
    </location>
</feature>
<dbReference type="PANTHER" id="PTHR42920">
    <property type="entry name" value="OS03G0707200 PROTEIN-RELATED"/>
    <property type="match status" value="1"/>
</dbReference>
<keyword evidence="3 6" id="KW-0812">Transmembrane</keyword>
<evidence type="ECO:0000256" key="4">
    <source>
        <dbReference type="ARBA" id="ARBA00022989"/>
    </source>
</evidence>
<dbReference type="Pfam" id="PF00892">
    <property type="entry name" value="EamA"/>
    <property type="match status" value="1"/>
</dbReference>